<comment type="subcellular location">
    <subcellularLocation>
        <location evidence="1 4">Nucleus</location>
    </subcellularLocation>
</comment>
<gene>
    <name evidence="7" type="ORF">K470DRAFT_254772</name>
</gene>
<dbReference type="Proteomes" id="UP000799421">
    <property type="component" value="Unassembled WGS sequence"/>
</dbReference>
<feature type="compositionally biased region" description="Basic and acidic residues" evidence="5">
    <location>
        <begin position="517"/>
        <end position="532"/>
    </location>
</feature>
<name>A0A6A7C9K6_9PEZI</name>
<dbReference type="Pfam" id="PF10996">
    <property type="entry name" value="Beta-Casp"/>
    <property type="match status" value="1"/>
</dbReference>
<accession>A0A6A7C9K6</accession>
<evidence type="ECO:0000313" key="8">
    <source>
        <dbReference type="Proteomes" id="UP000799421"/>
    </source>
</evidence>
<sequence length="911" mass="99260">MFTFTPLLGSQPASRASQSVLELDGGIKILVDVGWDVAFDAEQLSALQDQVPALSLILLTHATVDRLGAYAHACKHIPLFSQVPAYATTPVVNLGRTMLTDLYASSLQAASALPPSALASSAQVPAPDNILMQPPTRAEIATYFSRIVPLKYSQPHQPSPSSWSPSVDGLTVTAYCAGHTLGGTVWHIQHGMESIVYAVDFNLARERMTPATSLLVGGSEVIEPLRRPTALICGAKGVERTGVLRGKDRDAALINLVYETIRLGGKVVIPSDSSARILELGYLLNHHWSEKPDLGKQAQLYMATRDAKTTTRLLKGMLEWVDDSVRSDADALFAAKMKDGNVPPNPLEWSYVKVVQARSQLQRVVTGSKPCVILASDSTLDWGLSRQALQSLADDPRNLVVLPEPLGHGYVGGAQSLGKILWDMWQKGAAGRAGVAIDGNGAAVEYSEVDTAQLDAGETELFDSYLARQQQLFGTKADDRRIDTEGAVDVQDESESDEDDDDDQQGRALNVSSQLKEGNKQAKEESAPERLLLKGEEHDYDVRNKRGLDRLFPFKEERVVFTEYGQAIKANDYLRAEERQAAANEGESGSSEAAVGKKRKWDSTRGGGKKAYEPDDIDEAIARATGQTLPDGRKVGKREDEIDSDAETEDEEFVPSKLLRKTGKLNMRMRLAHVDFTSLHEKRDIQMIVSIVRPRKLIITGGDLSERQSLAESCREAISNTSGNDTSIAVPGRGETVDASMDINAWTLKLSRDLLKRFRTWQTIRPGLQIMALAGELGVEDDDIREPKRQKLDPDAPPEKKPSLPLLMPLSQNTFTSLAALSKSAQPIHVGDLRIQALRSTLQSRGHTCIFSGDGGILVDNTVLVRKSSHGIEIQSATQGLGLPSWNVTDSETGGSFYSVRKAVYEGLAVV</sequence>
<dbReference type="AlphaFoldDB" id="A0A6A7C9K6"/>
<dbReference type="PANTHER" id="PTHR45922:SF1">
    <property type="entry name" value="CLEAVAGE AND POLYADENYLATION SPECIFICITY FACTOR SUBUNIT 2"/>
    <property type="match status" value="1"/>
</dbReference>
<feature type="compositionally biased region" description="Basic and acidic residues" evidence="5">
    <location>
        <begin position="786"/>
        <end position="802"/>
    </location>
</feature>
<proteinExistence type="inferred from homology"/>
<dbReference type="Pfam" id="PF16661">
    <property type="entry name" value="Lactamase_B_6"/>
    <property type="match status" value="1"/>
</dbReference>
<feature type="region of interest" description="Disordered" evidence="5">
    <location>
        <begin position="786"/>
        <end position="806"/>
    </location>
</feature>
<dbReference type="GO" id="GO:0003723">
    <property type="term" value="F:RNA binding"/>
    <property type="evidence" value="ECO:0007669"/>
    <property type="project" value="UniProtKB-KW"/>
</dbReference>
<feature type="compositionally biased region" description="Acidic residues" evidence="5">
    <location>
        <begin position="641"/>
        <end position="653"/>
    </location>
</feature>
<reference evidence="7" key="1">
    <citation type="journal article" date="2020" name="Stud. Mycol.">
        <title>101 Dothideomycetes genomes: a test case for predicting lifestyles and emergence of pathogens.</title>
        <authorList>
            <person name="Haridas S."/>
            <person name="Albert R."/>
            <person name="Binder M."/>
            <person name="Bloem J."/>
            <person name="Labutti K."/>
            <person name="Salamov A."/>
            <person name="Andreopoulos B."/>
            <person name="Baker S."/>
            <person name="Barry K."/>
            <person name="Bills G."/>
            <person name="Bluhm B."/>
            <person name="Cannon C."/>
            <person name="Castanera R."/>
            <person name="Culley D."/>
            <person name="Daum C."/>
            <person name="Ezra D."/>
            <person name="Gonzalez J."/>
            <person name="Henrissat B."/>
            <person name="Kuo A."/>
            <person name="Liang C."/>
            <person name="Lipzen A."/>
            <person name="Lutzoni F."/>
            <person name="Magnuson J."/>
            <person name="Mondo S."/>
            <person name="Nolan M."/>
            <person name="Ohm R."/>
            <person name="Pangilinan J."/>
            <person name="Park H.-J."/>
            <person name="Ramirez L."/>
            <person name="Alfaro M."/>
            <person name="Sun H."/>
            <person name="Tritt A."/>
            <person name="Yoshinaga Y."/>
            <person name="Zwiers L.-H."/>
            <person name="Turgeon B."/>
            <person name="Goodwin S."/>
            <person name="Spatafora J."/>
            <person name="Crous P."/>
            <person name="Grigoriev I."/>
        </authorList>
    </citation>
    <scope>NUCLEOTIDE SEQUENCE</scope>
    <source>
        <strain evidence="7">CBS 480.64</strain>
    </source>
</reference>
<evidence type="ECO:0000259" key="6">
    <source>
        <dbReference type="SMART" id="SM01027"/>
    </source>
</evidence>
<evidence type="ECO:0000256" key="5">
    <source>
        <dbReference type="SAM" id="MobiDB-lite"/>
    </source>
</evidence>
<dbReference type="PANTHER" id="PTHR45922">
    <property type="entry name" value="CLEAVAGE AND POLYADENYLATION SPECIFICITY FACTOR SUBUNIT 2"/>
    <property type="match status" value="1"/>
</dbReference>
<dbReference type="Pfam" id="PF13299">
    <property type="entry name" value="CPSF100_C"/>
    <property type="match status" value="1"/>
</dbReference>
<evidence type="ECO:0000256" key="2">
    <source>
        <dbReference type="ARBA" id="ARBA00022664"/>
    </source>
</evidence>
<organism evidence="7 8">
    <name type="scientific">Piedraia hortae CBS 480.64</name>
    <dbReference type="NCBI Taxonomy" id="1314780"/>
    <lineage>
        <taxon>Eukaryota</taxon>
        <taxon>Fungi</taxon>
        <taxon>Dikarya</taxon>
        <taxon>Ascomycota</taxon>
        <taxon>Pezizomycotina</taxon>
        <taxon>Dothideomycetes</taxon>
        <taxon>Dothideomycetidae</taxon>
        <taxon>Capnodiales</taxon>
        <taxon>Piedraiaceae</taxon>
        <taxon>Piedraia</taxon>
    </lineage>
</organism>
<dbReference type="InterPro" id="IPR022712">
    <property type="entry name" value="Beta_Casp"/>
</dbReference>
<dbReference type="OrthoDB" id="64353at2759"/>
<evidence type="ECO:0000256" key="4">
    <source>
        <dbReference type="RuleBase" id="RU365006"/>
    </source>
</evidence>
<keyword evidence="4" id="KW-0694">RNA-binding</keyword>
<feature type="region of interest" description="Disordered" evidence="5">
    <location>
        <begin position="512"/>
        <end position="532"/>
    </location>
</feature>
<dbReference type="InterPro" id="IPR036866">
    <property type="entry name" value="RibonucZ/Hydroxyglut_hydro"/>
</dbReference>
<dbReference type="InterPro" id="IPR001279">
    <property type="entry name" value="Metallo-B-lactamas"/>
</dbReference>
<evidence type="ECO:0000313" key="7">
    <source>
        <dbReference type="EMBL" id="KAF2863902.1"/>
    </source>
</evidence>
<keyword evidence="2 4" id="KW-0507">mRNA processing</keyword>
<evidence type="ECO:0000256" key="3">
    <source>
        <dbReference type="ARBA" id="ARBA00023242"/>
    </source>
</evidence>
<feature type="region of interest" description="Disordered" evidence="5">
    <location>
        <begin position="486"/>
        <end position="505"/>
    </location>
</feature>
<protein>
    <recommendedName>
        <fullName evidence="4">Cleavage and polyadenylation specificity factor subunit 2</fullName>
    </recommendedName>
    <alternativeName>
        <fullName evidence="4">Cleavage and polyadenylation specificity factor 100 kDa subunit</fullName>
    </alternativeName>
</protein>
<feature type="region of interest" description="Disordered" evidence="5">
    <location>
        <begin position="581"/>
        <end position="653"/>
    </location>
</feature>
<feature type="compositionally biased region" description="Acidic residues" evidence="5">
    <location>
        <begin position="490"/>
        <end position="503"/>
    </location>
</feature>
<dbReference type="EMBL" id="MU005959">
    <property type="protein sequence ID" value="KAF2863902.1"/>
    <property type="molecule type" value="Genomic_DNA"/>
</dbReference>
<dbReference type="InterPro" id="IPR027075">
    <property type="entry name" value="CPSF2"/>
</dbReference>
<dbReference type="SMART" id="SM01027">
    <property type="entry name" value="Beta-Casp"/>
    <property type="match status" value="1"/>
</dbReference>
<comment type="similarity">
    <text evidence="4">Belongs to the metallo-beta-lactamase superfamily. RNA-metabolizing metallo-beta-lactamase-like family. CPSF2/YSH1 subfamily.</text>
</comment>
<dbReference type="InterPro" id="IPR025069">
    <property type="entry name" value="Cpsf2_C"/>
</dbReference>
<feature type="domain" description="Beta-Casp" evidence="6">
    <location>
        <begin position="277"/>
        <end position="421"/>
    </location>
</feature>
<evidence type="ECO:0000256" key="1">
    <source>
        <dbReference type="ARBA" id="ARBA00004123"/>
    </source>
</evidence>
<keyword evidence="8" id="KW-1185">Reference proteome</keyword>
<feature type="compositionally biased region" description="Basic and acidic residues" evidence="5">
    <location>
        <begin position="631"/>
        <end position="640"/>
    </location>
</feature>
<keyword evidence="3 4" id="KW-0539">Nucleus</keyword>
<dbReference type="CDD" id="cd16293">
    <property type="entry name" value="CPSF2-like_MBL-fold"/>
    <property type="match status" value="1"/>
</dbReference>
<dbReference type="GO" id="GO:0005847">
    <property type="term" value="C:mRNA cleavage and polyadenylation specificity factor complex"/>
    <property type="evidence" value="ECO:0007669"/>
    <property type="project" value="InterPro"/>
</dbReference>
<dbReference type="InterPro" id="IPR035639">
    <property type="entry name" value="CPSF2_MBL"/>
</dbReference>
<dbReference type="SUPFAM" id="SSF56281">
    <property type="entry name" value="Metallo-hydrolase/oxidoreductase"/>
    <property type="match status" value="1"/>
</dbReference>
<dbReference type="GO" id="GO:0006397">
    <property type="term" value="P:mRNA processing"/>
    <property type="evidence" value="ECO:0007669"/>
    <property type="project" value="UniProtKB-KW"/>
</dbReference>
<dbReference type="Gene3D" id="3.60.15.10">
    <property type="entry name" value="Ribonuclease Z/Hydroxyacylglutathione hydrolase-like"/>
    <property type="match status" value="1"/>
</dbReference>